<evidence type="ECO:0000256" key="6">
    <source>
        <dbReference type="ARBA" id="ARBA00023128"/>
    </source>
</evidence>
<evidence type="ECO:0000256" key="12">
    <source>
        <dbReference type="HAMAP-Rule" id="MF_03166"/>
    </source>
</evidence>
<dbReference type="Proteomes" id="UP000828390">
    <property type="component" value="Unassembled WGS sequence"/>
</dbReference>
<keyword evidence="2" id="KW-0597">Phosphoprotein</keyword>
<dbReference type="NCBIfam" id="NF003588">
    <property type="entry name" value="PRK05254.1-1"/>
    <property type="match status" value="1"/>
</dbReference>
<dbReference type="InterPro" id="IPR005122">
    <property type="entry name" value="Uracil-DNA_glycosylase-like"/>
</dbReference>
<dbReference type="NCBIfam" id="NF003589">
    <property type="entry name" value="PRK05254.1-2"/>
    <property type="match status" value="1"/>
</dbReference>
<evidence type="ECO:0000256" key="11">
    <source>
        <dbReference type="ARBA" id="ARBA00064140"/>
    </source>
</evidence>
<dbReference type="NCBIfam" id="NF003591">
    <property type="entry name" value="PRK05254.1-4"/>
    <property type="match status" value="1"/>
</dbReference>
<proteinExistence type="inferred from homology"/>
<evidence type="ECO:0000256" key="15">
    <source>
        <dbReference type="SAM" id="MobiDB-lite"/>
    </source>
</evidence>
<reference evidence="17" key="1">
    <citation type="journal article" date="2019" name="bioRxiv">
        <title>The Genome of the Zebra Mussel, Dreissena polymorpha: A Resource for Invasive Species Research.</title>
        <authorList>
            <person name="McCartney M.A."/>
            <person name="Auch B."/>
            <person name="Kono T."/>
            <person name="Mallez S."/>
            <person name="Zhang Y."/>
            <person name="Obille A."/>
            <person name="Becker A."/>
            <person name="Abrahante J.E."/>
            <person name="Garbe J."/>
            <person name="Badalamenti J.P."/>
            <person name="Herman A."/>
            <person name="Mangelson H."/>
            <person name="Liachko I."/>
            <person name="Sullivan S."/>
            <person name="Sone E.D."/>
            <person name="Koren S."/>
            <person name="Silverstein K.A.T."/>
            <person name="Beckman K.B."/>
            <person name="Gohl D.M."/>
        </authorList>
    </citation>
    <scope>NUCLEOTIDE SEQUENCE</scope>
    <source>
        <strain evidence="17">Duluth1</strain>
        <tissue evidence="17">Whole animal</tissue>
    </source>
</reference>
<keyword evidence="18" id="KW-1185">Reference proteome</keyword>
<comment type="catalytic activity">
    <reaction evidence="12 14">
        <text>Hydrolyzes single-stranded DNA or mismatched double-stranded DNA and polynucleotides, releasing free uracil.</text>
        <dbReference type="EC" id="3.2.2.27"/>
    </reaction>
</comment>
<evidence type="ECO:0000313" key="18">
    <source>
        <dbReference type="Proteomes" id="UP000828390"/>
    </source>
</evidence>
<comment type="catalytic activity">
    <reaction evidence="10">
        <text>a 2'-deoxyuridine in single-stranded DNA + H2O = a 2'-deoxyribose 5'-monophosphate in single-stranded DNA + uracil</text>
        <dbReference type="Rhea" id="RHEA:81459"/>
        <dbReference type="Rhea" id="RHEA-COMP:12847"/>
        <dbReference type="Rhea" id="RHEA-COMP:19684"/>
        <dbReference type="ChEBI" id="CHEBI:15377"/>
        <dbReference type="ChEBI" id="CHEBI:17568"/>
        <dbReference type="ChEBI" id="CHEBI:133902"/>
        <dbReference type="ChEBI" id="CHEBI:139095"/>
    </reaction>
    <physiologicalReaction direction="left-to-right" evidence="10">
        <dbReference type="Rhea" id="RHEA:81460"/>
    </physiologicalReaction>
</comment>
<evidence type="ECO:0000313" key="17">
    <source>
        <dbReference type="EMBL" id="KAH3788991.1"/>
    </source>
</evidence>
<dbReference type="PROSITE" id="PS00130">
    <property type="entry name" value="U_DNA_GLYCOSYLASE"/>
    <property type="match status" value="1"/>
</dbReference>
<comment type="function">
    <text evidence="12 14">Excises uracil residues from the DNA which can arise as a result of misincorporation of dUMP residues by DNA polymerase or due to deamination of cytosine.</text>
</comment>
<dbReference type="EMBL" id="JAIWYP010000008">
    <property type="protein sequence ID" value="KAH3788991.1"/>
    <property type="molecule type" value="Genomic_DNA"/>
</dbReference>
<evidence type="ECO:0000256" key="8">
    <source>
        <dbReference type="ARBA" id="ARBA00023242"/>
    </source>
</evidence>
<evidence type="ECO:0000256" key="10">
    <source>
        <dbReference type="ARBA" id="ARBA00052828"/>
    </source>
</evidence>
<dbReference type="NCBIfam" id="NF003592">
    <property type="entry name" value="PRK05254.1-5"/>
    <property type="match status" value="1"/>
</dbReference>
<dbReference type="GO" id="GO:0005739">
    <property type="term" value="C:mitochondrion"/>
    <property type="evidence" value="ECO:0007669"/>
    <property type="project" value="UniProtKB-SubCell"/>
</dbReference>
<dbReference type="SMART" id="SM00986">
    <property type="entry name" value="UDG"/>
    <property type="match status" value="1"/>
</dbReference>
<dbReference type="FunFam" id="3.40.470.10:FF:000004">
    <property type="entry name" value="Uracil-DNA glycosylase"/>
    <property type="match status" value="1"/>
</dbReference>
<evidence type="ECO:0000256" key="2">
    <source>
        <dbReference type="ARBA" id="ARBA00022553"/>
    </source>
</evidence>
<evidence type="ECO:0000256" key="9">
    <source>
        <dbReference type="ARBA" id="ARBA00052069"/>
    </source>
</evidence>
<dbReference type="PANTHER" id="PTHR11264:SF0">
    <property type="entry name" value="URACIL-DNA GLYCOSYLASE"/>
    <property type="match status" value="1"/>
</dbReference>
<evidence type="ECO:0000256" key="5">
    <source>
        <dbReference type="ARBA" id="ARBA00022990"/>
    </source>
</evidence>
<feature type="domain" description="Uracil-DNA glycosylase-like" evidence="16">
    <location>
        <begin position="133"/>
        <end position="294"/>
    </location>
</feature>
<feature type="compositionally biased region" description="Polar residues" evidence="15">
    <location>
        <begin position="1"/>
        <end position="11"/>
    </location>
</feature>
<comment type="caution">
    <text evidence="17">The sequence shown here is derived from an EMBL/GenBank/DDBJ whole genome shotgun (WGS) entry which is preliminary data.</text>
</comment>
<dbReference type="InterPro" id="IPR002043">
    <property type="entry name" value="UDG_fam1"/>
</dbReference>
<keyword evidence="7 12" id="KW-0234">DNA repair</keyword>
<dbReference type="SMART" id="SM00987">
    <property type="entry name" value="UreE_C"/>
    <property type="match status" value="1"/>
</dbReference>
<dbReference type="SUPFAM" id="SSF52141">
    <property type="entry name" value="Uracil-DNA glycosylase-like"/>
    <property type="match status" value="1"/>
</dbReference>
<evidence type="ECO:0000256" key="4">
    <source>
        <dbReference type="ARBA" id="ARBA00022801"/>
    </source>
</evidence>
<dbReference type="Pfam" id="PF03167">
    <property type="entry name" value="UDG"/>
    <property type="match status" value="1"/>
</dbReference>
<sequence>MSAQAKISSFFTPKGKNKLENLNTENNPVKRQKVVQEDASPGKENIEIQTSVELSPEQKQRIEENKRKAFEKLQAKKLETSQSLLVNFGESWKRALEAEFGKPYFEELTKFVTSERSKGTVFPPAENVFTWTRACPVDQVKVVILGQDPYHGTGQAHGFAFSVLPGIPPPPSLLNMYKELESDIEGFKRPGHGYLQGWASQGVLMLNAVLTVRAHQANSHKDKGWEKLTDAAISHLNKNTSGLVFMLWGSYAQKKGGYIDKEKHHILTGVHPSPLSAHRGFFGCKHFSKCNELLTKSGKAPIDWGYLPVDI</sequence>
<dbReference type="PANTHER" id="PTHR11264">
    <property type="entry name" value="URACIL-DNA GLYCOSYLASE"/>
    <property type="match status" value="1"/>
</dbReference>
<protein>
    <recommendedName>
        <fullName evidence="12 14">Uracil-DNA glycosylase</fullName>
        <shortName evidence="12">UDG</shortName>
        <ecNumber evidence="12 14">3.2.2.27</ecNumber>
    </recommendedName>
</protein>
<dbReference type="GO" id="GO:0005654">
    <property type="term" value="C:nucleoplasm"/>
    <property type="evidence" value="ECO:0007669"/>
    <property type="project" value="UniProtKB-ARBA"/>
</dbReference>
<gene>
    <name evidence="17" type="ORF">DPMN_167157</name>
</gene>
<dbReference type="NCBIfam" id="TIGR00628">
    <property type="entry name" value="ung"/>
    <property type="match status" value="1"/>
</dbReference>
<evidence type="ECO:0000259" key="16">
    <source>
        <dbReference type="SMART" id="SM00986"/>
    </source>
</evidence>
<dbReference type="HAMAP" id="MF_00148">
    <property type="entry name" value="UDG"/>
    <property type="match status" value="1"/>
</dbReference>
<dbReference type="InterPro" id="IPR018085">
    <property type="entry name" value="Ura-DNA_Glyclase_AS"/>
</dbReference>
<keyword evidence="6 12" id="KW-0496">Mitochondrion</keyword>
<evidence type="ECO:0000256" key="7">
    <source>
        <dbReference type="ARBA" id="ARBA00023204"/>
    </source>
</evidence>
<feature type="active site" description="Proton acceptor" evidence="12 13">
    <location>
        <position position="148"/>
    </location>
</feature>
<keyword evidence="4 12" id="KW-0378">Hydrolase</keyword>
<comment type="subcellular location">
    <subcellularLocation>
        <location evidence="12">Mitochondrion</location>
    </subcellularLocation>
    <subcellularLocation>
        <location evidence="12">Nucleus</location>
    </subcellularLocation>
</comment>
<dbReference type="CDD" id="cd10027">
    <property type="entry name" value="UDG-F1-like"/>
    <property type="match status" value="1"/>
</dbReference>
<dbReference type="GO" id="GO:0004844">
    <property type="term" value="F:uracil DNA N-glycosylase activity"/>
    <property type="evidence" value="ECO:0007669"/>
    <property type="project" value="UniProtKB-UniRule"/>
</dbReference>
<organism evidence="17 18">
    <name type="scientific">Dreissena polymorpha</name>
    <name type="common">Zebra mussel</name>
    <name type="synonym">Mytilus polymorpha</name>
    <dbReference type="NCBI Taxonomy" id="45954"/>
    <lineage>
        <taxon>Eukaryota</taxon>
        <taxon>Metazoa</taxon>
        <taxon>Spiralia</taxon>
        <taxon>Lophotrochozoa</taxon>
        <taxon>Mollusca</taxon>
        <taxon>Bivalvia</taxon>
        <taxon>Autobranchia</taxon>
        <taxon>Heteroconchia</taxon>
        <taxon>Euheterodonta</taxon>
        <taxon>Imparidentia</taxon>
        <taxon>Neoheterodontei</taxon>
        <taxon>Myida</taxon>
        <taxon>Dreissenoidea</taxon>
        <taxon>Dreissenidae</taxon>
        <taxon>Dreissena</taxon>
    </lineage>
</organism>
<evidence type="ECO:0000256" key="13">
    <source>
        <dbReference type="PROSITE-ProRule" id="PRU10072"/>
    </source>
</evidence>
<keyword evidence="5" id="KW-0007">Acetylation</keyword>
<dbReference type="EC" id="3.2.2.27" evidence="12 14"/>
<accession>A0A9D4IUS6</accession>
<dbReference type="AlphaFoldDB" id="A0A9D4IUS6"/>
<evidence type="ECO:0000256" key="1">
    <source>
        <dbReference type="ARBA" id="ARBA00008184"/>
    </source>
</evidence>
<keyword evidence="8 12" id="KW-0539">Nucleus</keyword>
<keyword evidence="3 12" id="KW-0227">DNA damage</keyword>
<evidence type="ECO:0000256" key="3">
    <source>
        <dbReference type="ARBA" id="ARBA00022763"/>
    </source>
</evidence>
<dbReference type="Gene3D" id="3.40.470.10">
    <property type="entry name" value="Uracil-DNA glycosylase-like domain"/>
    <property type="match status" value="1"/>
</dbReference>
<feature type="region of interest" description="Disordered" evidence="15">
    <location>
        <begin position="1"/>
        <end position="42"/>
    </location>
</feature>
<comment type="subunit">
    <text evidence="11">Interacts with RPA2 subunit of the RPA trimer; this interaction mediates UNG2 recruitment to RPA-coated single-stranded DNA at stalled replication forks. Interacts with PCNA; this interaction mediates UNG2 recruitment to S-phase replication foci. Interacts (via N-terminus) with FAM72A.</text>
</comment>
<dbReference type="GO" id="GO:0097510">
    <property type="term" value="P:base-excision repair, AP site formation via deaminated base removal"/>
    <property type="evidence" value="ECO:0007669"/>
    <property type="project" value="TreeGrafter"/>
</dbReference>
<comment type="catalytic activity">
    <reaction evidence="9">
        <text>a 2'-deoxyuridine in double-stranded DNA + H2O = a 2'-deoxyribose 5'-monophosphate in double-stranded DNA + uracil</text>
        <dbReference type="Rhea" id="RHEA:81455"/>
        <dbReference type="Rhea" id="RHEA-COMP:14231"/>
        <dbReference type="Rhea" id="RHEA-COMP:17071"/>
        <dbReference type="ChEBI" id="CHEBI:15377"/>
        <dbReference type="ChEBI" id="CHEBI:17568"/>
        <dbReference type="ChEBI" id="CHEBI:133902"/>
        <dbReference type="ChEBI" id="CHEBI:139095"/>
    </reaction>
    <physiologicalReaction direction="left-to-right" evidence="9">
        <dbReference type="Rhea" id="RHEA:81456"/>
    </physiologicalReaction>
</comment>
<comment type="similarity">
    <text evidence="1 12 14">Belongs to the uracil-DNA glycosylase (UDG) superfamily. UNG family.</text>
</comment>
<name>A0A9D4IUS6_DREPO</name>
<reference evidence="17" key="2">
    <citation type="submission" date="2020-11" db="EMBL/GenBank/DDBJ databases">
        <authorList>
            <person name="McCartney M.A."/>
            <person name="Auch B."/>
            <person name="Kono T."/>
            <person name="Mallez S."/>
            <person name="Becker A."/>
            <person name="Gohl D.M."/>
            <person name="Silverstein K.A.T."/>
            <person name="Koren S."/>
            <person name="Bechman K.B."/>
            <person name="Herman A."/>
            <person name="Abrahante J.E."/>
            <person name="Garbe J."/>
        </authorList>
    </citation>
    <scope>NUCLEOTIDE SEQUENCE</scope>
    <source>
        <strain evidence="17">Duluth1</strain>
        <tissue evidence="17">Whole animal</tissue>
    </source>
</reference>
<dbReference type="InterPro" id="IPR036895">
    <property type="entry name" value="Uracil-DNA_glycosylase-like_sf"/>
</dbReference>
<evidence type="ECO:0000256" key="14">
    <source>
        <dbReference type="RuleBase" id="RU003780"/>
    </source>
</evidence>